<name>A0A1J9SD27_9PEZI</name>
<accession>A0A1J9SD27</accession>
<protein>
    <recommendedName>
        <fullName evidence="4">F-box domain-containing protein</fullName>
    </recommendedName>
</protein>
<dbReference type="GeneID" id="31018097"/>
<reference evidence="2 3" key="1">
    <citation type="submission" date="2016-10" db="EMBL/GenBank/DDBJ databases">
        <title>Proteomics and genomics reveal pathogen-plant mechanisms compatible with a hemibiotrophic lifestyle of Diplodia corticola.</title>
        <authorList>
            <person name="Fernandes I."/>
            <person name="De Jonge R."/>
            <person name="Van De Peer Y."/>
            <person name="Devreese B."/>
            <person name="Alves A."/>
            <person name="Esteves A.C."/>
        </authorList>
    </citation>
    <scope>NUCLEOTIDE SEQUENCE [LARGE SCALE GENOMIC DNA]</scope>
    <source>
        <strain evidence="2 3">CBS 112549</strain>
    </source>
</reference>
<dbReference type="AlphaFoldDB" id="A0A1J9SD27"/>
<sequence>MSATSSPVPPLLAPVSTPQPTQSSTVAMQSTDKLKSGTTWDNLPSEIILHVVASTEYFEFATIHNLQLVDQRLYRILKAYERSLCKGYVTNQLRHVVAYFPDLISPQCKACRSVVGCTCNLSFSLLANIQHSVQLLTELHRDVFELAPVCRCLQSWHTLFKAGVLFLFRMQGLSSYDEKADFIFSMPVGCLVAVLIALTQSLRAVQMGGSGLIHQDALPDDAQSRSDVLLVFEDCILRGGPEVVMGTLNHNEWAENMLERQYSRLDESQMADEDGTPPQKSLISQLKRAFAFKAGCRIGGIMTKAMEMSQKKPLRDITDAYIVNLVQSVPEY</sequence>
<keyword evidence="3" id="KW-1185">Reference proteome</keyword>
<evidence type="ECO:0008006" key="4">
    <source>
        <dbReference type="Google" id="ProtNLM"/>
    </source>
</evidence>
<dbReference type="OrthoDB" id="5372859at2759"/>
<organism evidence="2 3">
    <name type="scientific">Diplodia corticola</name>
    <dbReference type="NCBI Taxonomy" id="236234"/>
    <lineage>
        <taxon>Eukaryota</taxon>
        <taxon>Fungi</taxon>
        <taxon>Dikarya</taxon>
        <taxon>Ascomycota</taxon>
        <taxon>Pezizomycotina</taxon>
        <taxon>Dothideomycetes</taxon>
        <taxon>Dothideomycetes incertae sedis</taxon>
        <taxon>Botryosphaeriales</taxon>
        <taxon>Botryosphaeriaceae</taxon>
        <taxon>Diplodia</taxon>
    </lineage>
</organism>
<dbReference type="RefSeq" id="XP_020133871.1">
    <property type="nucleotide sequence ID" value="XM_020277836.1"/>
</dbReference>
<evidence type="ECO:0000313" key="3">
    <source>
        <dbReference type="Proteomes" id="UP000183809"/>
    </source>
</evidence>
<evidence type="ECO:0000256" key="1">
    <source>
        <dbReference type="SAM" id="MobiDB-lite"/>
    </source>
</evidence>
<gene>
    <name evidence="2" type="ORF">BKCO1_6000188</name>
</gene>
<dbReference type="Proteomes" id="UP000183809">
    <property type="component" value="Unassembled WGS sequence"/>
</dbReference>
<dbReference type="EMBL" id="MNUE01000006">
    <property type="protein sequence ID" value="OJD37756.1"/>
    <property type="molecule type" value="Genomic_DNA"/>
</dbReference>
<comment type="caution">
    <text evidence="2">The sequence shown here is derived from an EMBL/GenBank/DDBJ whole genome shotgun (WGS) entry which is preliminary data.</text>
</comment>
<feature type="compositionally biased region" description="Polar residues" evidence="1">
    <location>
        <begin position="19"/>
        <end position="28"/>
    </location>
</feature>
<feature type="region of interest" description="Disordered" evidence="1">
    <location>
        <begin position="1"/>
        <end position="28"/>
    </location>
</feature>
<proteinExistence type="predicted"/>
<evidence type="ECO:0000313" key="2">
    <source>
        <dbReference type="EMBL" id="OJD37756.1"/>
    </source>
</evidence>